<dbReference type="GO" id="GO:0005886">
    <property type="term" value="C:plasma membrane"/>
    <property type="evidence" value="ECO:0007669"/>
    <property type="project" value="UniProtKB-SubCell"/>
</dbReference>
<dbReference type="PANTHER" id="PTHR43134">
    <property type="entry name" value="SIGNAL RECOGNITION PARTICLE RECEPTOR SUBUNIT ALPHA"/>
    <property type="match status" value="1"/>
</dbReference>
<evidence type="ECO:0000313" key="17">
    <source>
        <dbReference type="Proteomes" id="UP000322139"/>
    </source>
</evidence>
<dbReference type="AlphaFoldDB" id="A0A5D4R9X7"/>
<keyword evidence="9" id="KW-0342">GTP-binding</keyword>
<comment type="similarity">
    <text evidence="2">Belongs to the GTP-binding SRP family.</text>
</comment>
<evidence type="ECO:0000256" key="12">
    <source>
        <dbReference type="ARBA" id="ARBA00025337"/>
    </source>
</evidence>
<dbReference type="SUPFAM" id="SSF52540">
    <property type="entry name" value="P-loop containing nucleoside triphosphate hydrolases"/>
    <property type="match status" value="1"/>
</dbReference>
<evidence type="ECO:0000256" key="10">
    <source>
        <dbReference type="ARBA" id="ARBA00023136"/>
    </source>
</evidence>
<keyword evidence="7" id="KW-1005">Bacterial flagellum biogenesis</keyword>
<evidence type="ECO:0000256" key="8">
    <source>
        <dbReference type="ARBA" id="ARBA00022927"/>
    </source>
</evidence>
<evidence type="ECO:0000256" key="3">
    <source>
        <dbReference type="ARBA" id="ARBA00014919"/>
    </source>
</evidence>
<comment type="caution">
    <text evidence="16">The sequence shown here is derived from an EMBL/GenBank/DDBJ whole genome shotgun (WGS) entry which is preliminary data.</text>
</comment>
<evidence type="ECO:0000256" key="6">
    <source>
        <dbReference type="ARBA" id="ARBA00022741"/>
    </source>
</evidence>
<dbReference type="GO" id="GO:0044781">
    <property type="term" value="P:bacterial-type flagellum organization"/>
    <property type="evidence" value="ECO:0007669"/>
    <property type="project" value="UniProtKB-UniRule"/>
</dbReference>
<dbReference type="NCBIfam" id="TIGR03499">
    <property type="entry name" value="FlhF"/>
    <property type="match status" value="1"/>
</dbReference>
<evidence type="ECO:0000256" key="11">
    <source>
        <dbReference type="ARBA" id="ARBA00023225"/>
    </source>
</evidence>
<evidence type="ECO:0000256" key="4">
    <source>
        <dbReference type="ARBA" id="ARBA00022448"/>
    </source>
</evidence>
<feature type="domain" description="SRP54-type proteins GTP-binding" evidence="15">
    <location>
        <begin position="186"/>
        <end position="376"/>
    </location>
</feature>
<comment type="subcellular location">
    <subcellularLocation>
        <location evidence="1">Cell membrane</location>
        <topology evidence="1">Peripheral membrane protein</topology>
        <orientation evidence="1">Cytoplasmic side</orientation>
    </subcellularLocation>
</comment>
<keyword evidence="11" id="KW-1006">Bacterial flagellum protein export</keyword>
<dbReference type="Gene3D" id="1.20.120.1380">
    <property type="entry name" value="Flagellar FlhF biosynthesis protein, N domain"/>
    <property type="match status" value="1"/>
</dbReference>
<dbReference type="RefSeq" id="WP_148975411.1">
    <property type="nucleotide sequence ID" value="NZ_JBNILB010000004.1"/>
</dbReference>
<dbReference type="PANTHER" id="PTHR43134:SF3">
    <property type="entry name" value="FLAGELLAR BIOSYNTHESIS PROTEIN FLHF"/>
    <property type="match status" value="1"/>
</dbReference>
<keyword evidence="16" id="KW-0969">Cilium</keyword>
<dbReference type="EMBL" id="VTER01000007">
    <property type="protein sequence ID" value="TYS46648.1"/>
    <property type="molecule type" value="Genomic_DNA"/>
</dbReference>
<evidence type="ECO:0000256" key="13">
    <source>
        <dbReference type="NCBIfam" id="TIGR03499"/>
    </source>
</evidence>
<dbReference type="GO" id="GO:0005525">
    <property type="term" value="F:GTP binding"/>
    <property type="evidence" value="ECO:0007669"/>
    <property type="project" value="UniProtKB-UniRule"/>
</dbReference>
<dbReference type="InterPro" id="IPR047040">
    <property type="entry name" value="FlhF__GTPase_dom"/>
</dbReference>
<dbReference type="GO" id="GO:0005047">
    <property type="term" value="F:signal recognition particle binding"/>
    <property type="evidence" value="ECO:0007669"/>
    <property type="project" value="TreeGrafter"/>
</dbReference>
<dbReference type="GO" id="GO:0015031">
    <property type="term" value="P:protein transport"/>
    <property type="evidence" value="ECO:0007669"/>
    <property type="project" value="UniProtKB-KW"/>
</dbReference>
<keyword evidence="8" id="KW-0653">Protein transport</keyword>
<evidence type="ECO:0000256" key="9">
    <source>
        <dbReference type="ARBA" id="ARBA00023134"/>
    </source>
</evidence>
<dbReference type="InterPro" id="IPR020006">
    <property type="entry name" value="FlhF"/>
</dbReference>
<evidence type="ECO:0000256" key="1">
    <source>
        <dbReference type="ARBA" id="ARBA00004413"/>
    </source>
</evidence>
<dbReference type="Pfam" id="PF00448">
    <property type="entry name" value="SRP54"/>
    <property type="match status" value="1"/>
</dbReference>
<evidence type="ECO:0000256" key="5">
    <source>
        <dbReference type="ARBA" id="ARBA00022475"/>
    </source>
</evidence>
<keyword evidence="6" id="KW-0547">Nucleotide-binding</keyword>
<keyword evidence="4" id="KW-0813">Transport</keyword>
<dbReference type="GO" id="GO:0006614">
    <property type="term" value="P:SRP-dependent cotranslational protein targeting to membrane"/>
    <property type="evidence" value="ECO:0007669"/>
    <property type="project" value="UniProtKB-UniRule"/>
</dbReference>
<reference evidence="16 17" key="1">
    <citation type="submission" date="2019-08" db="EMBL/GenBank/DDBJ databases">
        <title>Bacillus genomes from the desert of Cuatro Cienegas, Coahuila.</title>
        <authorList>
            <person name="Olmedo-Alvarez G."/>
        </authorList>
    </citation>
    <scope>NUCLEOTIDE SEQUENCE [LARGE SCALE GENOMIC DNA]</scope>
    <source>
        <strain evidence="16 17">CH446_14T</strain>
    </source>
</reference>
<dbReference type="FunFam" id="3.40.50.300:FF:000695">
    <property type="entry name" value="Flagellar biosynthesis regulator FlhF"/>
    <property type="match status" value="1"/>
</dbReference>
<evidence type="ECO:0000256" key="7">
    <source>
        <dbReference type="ARBA" id="ARBA00022795"/>
    </source>
</evidence>
<gene>
    <name evidence="16" type="primary">flhF</name>
    <name evidence="16" type="ORF">FZD51_14315</name>
</gene>
<keyword evidence="16" id="KW-0282">Flagellum</keyword>
<comment type="function">
    <text evidence="12">Necessary for flagellar biosynthesis. May be involved in translocation of the flagellum.</text>
</comment>
<keyword evidence="5" id="KW-1003">Cell membrane</keyword>
<dbReference type="InterPro" id="IPR003593">
    <property type="entry name" value="AAA+_ATPase"/>
</dbReference>
<evidence type="ECO:0000259" key="14">
    <source>
        <dbReference type="SMART" id="SM00382"/>
    </source>
</evidence>
<evidence type="ECO:0000313" key="16">
    <source>
        <dbReference type="EMBL" id="TYS46648.1"/>
    </source>
</evidence>
<accession>A0A5D4R9X7</accession>
<dbReference type="SMART" id="SM00382">
    <property type="entry name" value="AAA"/>
    <property type="match status" value="1"/>
</dbReference>
<evidence type="ECO:0000259" key="15">
    <source>
        <dbReference type="SMART" id="SM00962"/>
    </source>
</evidence>
<feature type="domain" description="AAA+ ATPase" evidence="14">
    <location>
        <begin position="185"/>
        <end position="345"/>
    </location>
</feature>
<keyword evidence="16" id="KW-0966">Cell projection</keyword>
<sequence>MKVKKFTAPSMPEAMKIIREELGSDAVILNSKMVQTNGFLGFFKKRNIEVIAAIDPEPNQPKEVLKEKVIEPPPVKAAEFFPKAGGPSSEELAAEIRDLKRLMQQSSAGGSFKARSSLPLPLKKVQEELAGQEVEPSIIEELMEKLLVKWYKSDLEPDFNKVNGWLRELLTAKLESAQYGGIAFDHKIINFVGPTGVGKTTTLAKIAAECVIKQKKKTAFITTDTYRIAAIDQLKTYADILDVPMEVCYTEEDFKAAVDTFKDFEVILIDTAGRNFRNPKYVQELKSLLEAESSLTYLVLSLTSKQRDMEETIKQFSVVDINRFIFTKADETSTFGPLLNIIDKTGKGAAYLTTGQNVPDDLVPAGPKTIAGAIMGESKYE</sequence>
<dbReference type="CDD" id="cd17873">
    <property type="entry name" value="FlhF"/>
    <property type="match status" value="1"/>
</dbReference>
<dbReference type="GO" id="GO:0003924">
    <property type="term" value="F:GTPase activity"/>
    <property type="evidence" value="ECO:0007669"/>
    <property type="project" value="UniProtKB-UniRule"/>
</dbReference>
<proteinExistence type="inferred from homology"/>
<name>A0A5D4R9X7_9BACI</name>
<keyword evidence="10" id="KW-0472">Membrane</keyword>
<organism evidence="16 17">
    <name type="scientific">Bacillus infantis</name>
    <dbReference type="NCBI Taxonomy" id="324767"/>
    <lineage>
        <taxon>Bacteria</taxon>
        <taxon>Bacillati</taxon>
        <taxon>Bacillota</taxon>
        <taxon>Bacilli</taxon>
        <taxon>Bacillales</taxon>
        <taxon>Bacillaceae</taxon>
        <taxon>Bacillus</taxon>
    </lineage>
</organism>
<dbReference type="InterPro" id="IPR027417">
    <property type="entry name" value="P-loop_NTPase"/>
</dbReference>
<dbReference type="InterPro" id="IPR000897">
    <property type="entry name" value="SRP54_GTPase_dom"/>
</dbReference>
<dbReference type="Proteomes" id="UP000322139">
    <property type="component" value="Unassembled WGS sequence"/>
</dbReference>
<evidence type="ECO:0000256" key="2">
    <source>
        <dbReference type="ARBA" id="ARBA00008531"/>
    </source>
</evidence>
<protein>
    <recommendedName>
        <fullName evidence="3 13">Flagellar biosynthesis protein FlhF</fullName>
    </recommendedName>
</protein>
<dbReference type="SMART" id="SM00962">
    <property type="entry name" value="SRP54"/>
    <property type="match status" value="1"/>
</dbReference>
<dbReference type="Gene3D" id="3.40.50.300">
    <property type="entry name" value="P-loop containing nucleotide triphosphate hydrolases"/>
    <property type="match status" value="1"/>
</dbReference>